<protein>
    <submittedName>
        <fullName evidence="1">Uncharacterized protein</fullName>
    </submittedName>
</protein>
<dbReference type="SMART" id="SM00614">
    <property type="entry name" value="ZnF_BED"/>
    <property type="match status" value="1"/>
</dbReference>
<dbReference type="EMBL" id="JACXVP010000001">
    <property type="protein sequence ID" value="KAG5629863.1"/>
    <property type="molecule type" value="Genomic_DNA"/>
</dbReference>
<name>A0A9J6B0I1_SOLCO</name>
<feature type="non-terminal residue" evidence="1">
    <location>
        <position position="192"/>
    </location>
</feature>
<dbReference type="AlphaFoldDB" id="A0A9J6B0I1"/>
<sequence>GASNSNAIGQTQTVESKVKKERKKISHVWDHFTHKIDHDGSEMDVSNYCKKKYFADTKEHGTTSMLSHITKCQKMPYNIVIKQSRLAFQPVIGECRKALCRMVILDELPFKFVENKGFKQFMKVAQPCLYIPSRTTNYQLLSNPSHRGEDLKKSISKCLHDWGLHRIFTVTVDNKFIKLCLLESIDMKIAGS</sequence>
<dbReference type="InterPro" id="IPR052035">
    <property type="entry name" value="ZnF_BED_domain_contain"/>
</dbReference>
<dbReference type="SUPFAM" id="SSF140996">
    <property type="entry name" value="Hermes dimerisation domain"/>
    <property type="match status" value="1"/>
</dbReference>
<comment type="caution">
    <text evidence="1">The sequence shown here is derived from an EMBL/GenBank/DDBJ whole genome shotgun (WGS) entry which is preliminary data.</text>
</comment>
<dbReference type="PANTHER" id="PTHR46481">
    <property type="entry name" value="ZINC FINGER BED DOMAIN-CONTAINING PROTEIN 4"/>
    <property type="match status" value="1"/>
</dbReference>
<dbReference type="OrthoDB" id="1734923at2759"/>
<dbReference type="Proteomes" id="UP000824120">
    <property type="component" value="Chromosome 1"/>
</dbReference>
<evidence type="ECO:0000313" key="2">
    <source>
        <dbReference type="Proteomes" id="UP000824120"/>
    </source>
</evidence>
<accession>A0A9J6B0I1</accession>
<organism evidence="1 2">
    <name type="scientific">Solanum commersonii</name>
    <name type="common">Commerson's wild potato</name>
    <name type="synonym">Commerson's nightshade</name>
    <dbReference type="NCBI Taxonomy" id="4109"/>
    <lineage>
        <taxon>Eukaryota</taxon>
        <taxon>Viridiplantae</taxon>
        <taxon>Streptophyta</taxon>
        <taxon>Embryophyta</taxon>
        <taxon>Tracheophyta</taxon>
        <taxon>Spermatophyta</taxon>
        <taxon>Magnoliopsida</taxon>
        <taxon>eudicotyledons</taxon>
        <taxon>Gunneridae</taxon>
        <taxon>Pentapetalae</taxon>
        <taxon>asterids</taxon>
        <taxon>lamiids</taxon>
        <taxon>Solanales</taxon>
        <taxon>Solanaceae</taxon>
        <taxon>Solanoideae</taxon>
        <taxon>Solaneae</taxon>
        <taxon>Solanum</taxon>
    </lineage>
</organism>
<reference evidence="1 2" key="1">
    <citation type="submission" date="2020-09" db="EMBL/GenBank/DDBJ databases">
        <title>De no assembly of potato wild relative species, Solanum commersonii.</title>
        <authorList>
            <person name="Cho K."/>
        </authorList>
    </citation>
    <scope>NUCLEOTIDE SEQUENCE [LARGE SCALE GENOMIC DNA]</scope>
    <source>
        <strain evidence="1">LZ3.2</strain>
        <tissue evidence="1">Leaf</tissue>
    </source>
</reference>
<gene>
    <name evidence="1" type="ORF">H5410_001580</name>
</gene>
<dbReference type="PANTHER" id="PTHR46481:SF3">
    <property type="entry name" value="HAT-LIKE TRANSPOSASE RNASE-H FOLD DOMAIN-CONTAINING PROTEIN"/>
    <property type="match status" value="1"/>
</dbReference>
<evidence type="ECO:0000313" key="1">
    <source>
        <dbReference type="EMBL" id="KAG5629863.1"/>
    </source>
</evidence>
<proteinExistence type="predicted"/>
<keyword evidence="2" id="KW-1185">Reference proteome</keyword>